<dbReference type="GO" id="GO:0043164">
    <property type="term" value="P:Gram-negative-bacterium-type cell wall biogenesis"/>
    <property type="evidence" value="ECO:0007669"/>
    <property type="project" value="TreeGrafter"/>
</dbReference>
<dbReference type="GO" id="GO:0005886">
    <property type="term" value="C:plasma membrane"/>
    <property type="evidence" value="ECO:0007669"/>
    <property type="project" value="TreeGrafter"/>
</dbReference>
<evidence type="ECO:0000256" key="1">
    <source>
        <dbReference type="SAM" id="Phobius"/>
    </source>
</evidence>
<sequence>MAAELTKYAIWLLSPLGLWLTLSALAVLGLFGRRAWRTRLLVLAQLQLLVFSLPAVGDAFLGHLEEEARQLETMRPLPAAVDAIVVLGGGLEGRFEGVRDLPDLNDSGDRVWQAARLYKQGVAQRMVLSGGQFNADSRREAEALGMKLFMLDMGVPEQALLVEDQSRTTFENALRTRALLGERLGEGKHTIALVTSAYHMGRSVLWFEKAGFTVYPVRADVRVLHEKRQFWDHLPKPQALDESTAAIKEFLGRLQLKVSGVYAKGGA</sequence>
<evidence type="ECO:0000313" key="3">
    <source>
        <dbReference type="EMBL" id="BET27644.1"/>
    </source>
</evidence>
<evidence type="ECO:0000313" key="4">
    <source>
        <dbReference type="Proteomes" id="UP001329151"/>
    </source>
</evidence>
<accession>A0AA86M9C5</accession>
<keyword evidence="1" id="KW-0472">Membrane</keyword>
<dbReference type="Proteomes" id="UP001329151">
    <property type="component" value="Chromosome"/>
</dbReference>
<feature type="domain" description="DUF218" evidence="2">
    <location>
        <begin position="82"/>
        <end position="252"/>
    </location>
</feature>
<dbReference type="PANTHER" id="PTHR30336">
    <property type="entry name" value="INNER MEMBRANE PROTEIN, PROBABLE PERMEASE"/>
    <property type="match status" value="1"/>
</dbReference>
<proteinExistence type="predicted"/>
<dbReference type="RefSeq" id="WP_130557296.1">
    <property type="nucleotide sequence ID" value="NZ_AP028947.1"/>
</dbReference>
<feature type="transmembrane region" description="Helical" evidence="1">
    <location>
        <begin position="40"/>
        <end position="61"/>
    </location>
</feature>
<reference evidence="3 4" key="1">
    <citation type="submission" date="2023-10" db="EMBL/GenBank/DDBJ databases">
        <title>Complete Genome Sequence of Limnobacter thiooxidans CS-K2T, Isolated from freshwater lake sediments in Bavaria, Germany.</title>
        <authorList>
            <person name="Naruki M."/>
            <person name="Watanabe A."/>
            <person name="Warashina T."/>
            <person name="Morita T."/>
            <person name="Arakawa K."/>
        </authorList>
    </citation>
    <scope>NUCLEOTIDE SEQUENCE [LARGE SCALE GENOMIC DNA]</scope>
    <source>
        <strain evidence="3 4">CS-K2</strain>
    </source>
</reference>
<organism evidence="3 4">
    <name type="scientific">Limnobacter thiooxidans</name>
    <dbReference type="NCBI Taxonomy" id="131080"/>
    <lineage>
        <taxon>Bacteria</taxon>
        <taxon>Pseudomonadati</taxon>
        <taxon>Pseudomonadota</taxon>
        <taxon>Betaproteobacteria</taxon>
        <taxon>Burkholderiales</taxon>
        <taxon>Burkholderiaceae</taxon>
        <taxon>Limnobacter</taxon>
    </lineage>
</organism>
<dbReference type="InterPro" id="IPR003848">
    <property type="entry name" value="DUF218"/>
</dbReference>
<dbReference type="PANTHER" id="PTHR30336:SF4">
    <property type="entry name" value="ENVELOPE BIOGENESIS FACTOR ELYC"/>
    <property type="match status" value="1"/>
</dbReference>
<evidence type="ECO:0000259" key="2">
    <source>
        <dbReference type="Pfam" id="PF02698"/>
    </source>
</evidence>
<protein>
    <submittedName>
        <fullName evidence="3">YdcF family protein</fullName>
    </submittedName>
</protein>
<dbReference type="Pfam" id="PF02698">
    <property type="entry name" value="DUF218"/>
    <property type="match status" value="1"/>
</dbReference>
<dbReference type="InterPro" id="IPR014729">
    <property type="entry name" value="Rossmann-like_a/b/a_fold"/>
</dbReference>
<dbReference type="GO" id="GO:0000270">
    <property type="term" value="P:peptidoglycan metabolic process"/>
    <property type="evidence" value="ECO:0007669"/>
    <property type="project" value="TreeGrafter"/>
</dbReference>
<gene>
    <name evidence="3" type="ORF">RGQ30_31450</name>
</gene>
<dbReference type="KEGG" id="lto:RGQ30_31450"/>
<dbReference type="InterPro" id="IPR051599">
    <property type="entry name" value="Cell_Envelope_Assoc"/>
</dbReference>
<name>A0AA86M9C5_9BURK</name>
<dbReference type="Gene3D" id="3.40.50.620">
    <property type="entry name" value="HUPs"/>
    <property type="match status" value="1"/>
</dbReference>
<dbReference type="CDD" id="cd06259">
    <property type="entry name" value="YdcF-like"/>
    <property type="match status" value="1"/>
</dbReference>
<feature type="transmembrane region" description="Helical" evidence="1">
    <location>
        <begin position="12"/>
        <end position="31"/>
    </location>
</feature>
<dbReference type="AlphaFoldDB" id="A0AA86M9C5"/>
<keyword evidence="1" id="KW-0812">Transmembrane</keyword>
<keyword evidence="1" id="KW-1133">Transmembrane helix</keyword>
<keyword evidence="4" id="KW-1185">Reference proteome</keyword>
<dbReference type="EMBL" id="AP028947">
    <property type="protein sequence ID" value="BET27644.1"/>
    <property type="molecule type" value="Genomic_DNA"/>
</dbReference>